<dbReference type="AlphaFoldDB" id="A0AAV5TAE2"/>
<evidence type="ECO:0000313" key="3">
    <source>
        <dbReference type="Proteomes" id="UP001432027"/>
    </source>
</evidence>
<evidence type="ECO:0000313" key="2">
    <source>
        <dbReference type="EMBL" id="GMS92540.1"/>
    </source>
</evidence>
<organism evidence="2 3">
    <name type="scientific">Pristionchus entomophagus</name>
    <dbReference type="NCBI Taxonomy" id="358040"/>
    <lineage>
        <taxon>Eukaryota</taxon>
        <taxon>Metazoa</taxon>
        <taxon>Ecdysozoa</taxon>
        <taxon>Nematoda</taxon>
        <taxon>Chromadorea</taxon>
        <taxon>Rhabditida</taxon>
        <taxon>Rhabditina</taxon>
        <taxon>Diplogasteromorpha</taxon>
        <taxon>Diplogasteroidea</taxon>
        <taxon>Neodiplogasteridae</taxon>
        <taxon>Pristionchus</taxon>
    </lineage>
</organism>
<feature type="transmembrane region" description="Helical" evidence="1">
    <location>
        <begin position="20"/>
        <end position="42"/>
    </location>
</feature>
<comment type="caution">
    <text evidence="2">The sequence shown here is derived from an EMBL/GenBank/DDBJ whole genome shotgun (WGS) entry which is preliminary data.</text>
</comment>
<reference evidence="2" key="1">
    <citation type="submission" date="2023-10" db="EMBL/GenBank/DDBJ databases">
        <title>Genome assembly of Pristionchus species.</title>
        <authorList>
            <person name="Yoshida K."/>
            <person name="Sommer R.J."/>
        </authorList>
    </citation>
    <scope>NUCLEOTIDE SEQUENCE</scope>
    <source>
        <strain evidence="2">RS0144</strain>
    </source>
</reference>
<feature type="non-terminal residue" evidence="2">
    <location>
        <position position="1"/>
    </location>
</feature>
<keyword evidence="3" id="KW-1185">Reference proteome</keyword>
<dbReference type="EMBL" id="BTSX01000004">
    <property type="protein sequence ID" value="GMS92540.1"/>
    <property type="molecule type" value="Genomic_DNA"/>
</dbReference>
<keyword evidence="1" id="KW-0812">Transmembrane</keyword>
<evidence type="ECO:0008006" key="4">
    <source>
        <dbReference type="Google" id="ProtNLM"/>
    </source>
</evidence>
<protein>
    <recommendedName>
        <fullName evidence="4">G protein-coupled receptor</fullName>
    </recommendedName>
</protein>
<evidence type="ECO:0000256" key="1">
    <source>
        <dbReference type="SAM" id="Phobius"/>
    </source>
</evidence>
<feature type="transmembrane region" description="Helical" evidence="1">
    <location>
        <begin position="54"/>
        <end position="76"/>
    </location>
</feature>
<keyword evidence="1" id="KW-0472">Membrane</keyword>
<sequence>TTMSSSIDLLLDFLVRYPVLLTIFFVYCTCCSMPIIVLLIATQKIVLHLNCRNLISFWCISLLGVLTNTVMLYAEMLTYEKGFVPRGIVESPLRPYVLVGHSFVYMSSSSFEMFIAFERILPHAGRTLITFPRCFGRCWLQ</sequence>
<keyword evidence="1" id="KW-1133">Transmembrane helix</keyword>
<dbReference type="Proteomes" id="UP001432027">
    <property type="component" value="Unassembled WGS sequence"/>
</dbReference>
<proteinExistence type="predicted"/>
<accession>A0AAV5TAE2</accession>
<gene>
    <name evidence="2" type="ORF">PENTCL1PPCAC_14715</name>
</gene>
<name>A0AAV5TAE2_9BILA</name>